<comment type="similarity">
    <text evidence="4">Belongs to the class I-like SAM-binding methyltransferase superfamily. Cation-dependent O-methyltransferase family.</text>
</comment>
<dbReference type="GO" id="GO:0016301">
    <property type="term" value="F:kinase activity"/>
    <property type="evidence" value="ECO:0007669"/>
    <property type="project" value="UniProtKB-KW"/>
</dbReference>
<dbReference type="CDD" id="cd02440">
    <property type="entry name" value="AdoMet_MTases"/>
    <property type="match status" value="1"/>
</dbReference>
<dbReference type="Gene3D" id="3.40.50.150">
    <property type="entry name" value="Vaccinia Virus protein VP39"/>
    <property type="match status" value="1"/>
</dbReference>
<evidence type="ECO:0000256" key="3">
    <source>
        <dbReference type="ARBA" id="ARBA00022691"/>
    </source>
</evidence>
<keyword evidence="1" id="KW-0489">Methyltransferase</keyword>
<sequence length="284" mass="31397">MKLLLTRAAGVTTSKSITSSLVSKRLHSTGLVAAMLPASQSRLRLEEDRYCQNLSTPIKQPYQGVLKALAKKTESDFRNAHMMVSETQGKLLHQLVSILRPANVLEIGGFTGYSAIAMASALAPKAKLLSLELDPKHIEVAEQFVNQAQLQDKILFKQGPALDSLSYLGQENPASTQYDLIFLDADKAGYIQYFDSIMEHDLLSDRGIILVDNVLFFGHVHTQAADYVSQAPNKDSSNGEEGTRNLRKTALKVHHFNQHVAKDPRVESVMLPVFDGLTIIRKKV</sequence>
<dbReference type="SUPFAM" id="SSF53335">
    <property type="entry name" value="S-adenosyl-L-methionine-dependent methyltransferases"/>
    <property type="match status" value="1"/>
</dbReference>
<dbReference type="RefSeq" id="XP_064675698.1">
    <property type="nucleotide sequence ID" value="XM_064826641.1"/>
</dbReference>
<comment type="caution">
    <text evidence="5">The sequence shown here is derived from an EMBL/GenBank/DDBJ whole genome shotgun (WGS) entry which is preliminary data.</text>
</comment>
<dbReference type="EMBL" id="JASEJX010000039">
    <property type="protein sequence ID" value="KAK4509032.1"/>
    <property type="molecule type" value="Genomic_DNA"/>
</dbReference>
<dbReference type="GO" id="GO:0008757">
    <property type="term" value="F:S-adenosylmethionine-dependent methyltransferase activity"/>
    <property type="evidence" value="ECO:0007669"/>
    <property type="project" value="TreeGrafter"/>
</dbReference>
<evidence type="ECO:0000256" key="2">
    <source>
        <dbReference type="ARBA" id="ARBA00022679"/>
    </source>
</evidence>
<dbReference type="InterPro" id="IPR050362">
    <property type="entry name" value="Cation-dep_OMT"/>
</dbReference>
<dbReference type="InterPro" id="IPR002935">
    <property type="entry name" value="SAM_O-MeTrfase"/>
</dbReference>
<dbReference type="Proteomes" id="UP001304243">
    <property type="component" value="Unassembled WGS sequence"/>
</dbReference>
<keyword evidence="3" id="KW-0949">S-adenosyl-L-methionine</keyword>
<evidence type="ECO:0000313" key="5">
    <source>
        <dbReference type="EMBL" id="KAK4509032.1"/>
    </source>
</evidence>
<keyword evidence="5" id="KW-0418">Kinase</keyword>
<organism evidence="5 6">
    <name type="scientific">Mucor velutinosus</name>
    <dbReference type="NCBI Taxonomy" id="708070"/>
    <lineage>
        <taxon>Eukaryota</taxon>
        <taxon>Fungi</taxon>
        <taxon>Fungi incertae sedis</taxon>
        <taxon>Mucoromycota</taxon>
        <taxon>Mucoromycotina</taxon>
        <taxon>Mucoromycetes</taxon>
        <taxon>Mucorales</taxon>
        <taxon>Mucorineae</taxon>
        <taxon>Mucoraceae</taxon>
        <taxon>Mucor</taxon>
    </lineage>
</organism>
<dbReference type="GO" id="GO:0008171">
    <property type="term" value="F:O-methyltransferase activity"/>
    <property type="evidence" value="ECO:0007669"/>
    <property type="project" value="InterPro"/>
</dbReference>
<keyword evidence="6" id="KW-1185">Reference proteome</keyword>
<dbReference type="GeneID" id="89951067"/>
<protein>
    <submittedName>
        <fullName evidence="5">Protein kinase domain-containing protein</fullName>
    </submittedName>
</protein>
<accession>A0AAN7HVW1</accession>
<keyword evidence="2" id="KW-0808">Transferase</keyword>
<dbReference type="PANTHER" id="PTHR10509">
    <property type="entry name" value="O-METHYLTRANSFERASE-RELATED"/>
    <property type="match status" value="1"/>
</dbReference>
<reference evidence="5 6" key="1">
    <citation type="submission" date="2022-11" db="EMBL/GenBank/DDBJ databases">
        <title>Mucor velutinosus strain NIH1002 WGS.</title>
        <authorList>
            <person name="Subramanian P."/>
            <person name="Mullikin J.C."/>
            <person name="Segre J.A."/>
            <person name="Zelazny A.M."/>
        </authorList>
    </citation>
    <scope>NUCLEOTIDE SEQUENCE [LARGE SCALE GENOMIC DNA]</scope>
    <source>
        <strain evidence="5 6">NIH1002</strain>
    </source>
</reference>
<name>A0AAN7HVW1_9FUNG</name>
<evidence type="ECO:0000256" key="4">
    <source>
        <dbReference type="ARBA" id="ARBA00023453"/>
    </source>
</evidence>
<dbReference type="PANTHER" id="PTHR10509:SF14">
    <property type="entry name" value="CAFFEOYL-COA O-METHYLTRANSFERASE 3-RELATED"/>
    <property type="match status" value="1"/>
</dbReference>
<evidence type="ECO:0000256" key="1">
    <source>
        <dbReference type="ARBA" id="ARBA00022603"/>
    </source>
</evidence>
<proteinExistence type="inferred from homology"/>
<gene>
    <name evidence="5" type="ORF">ATC70_007381</name>
</gene>
<evidence type="ECO:0000313" key="6">
    <source>
        <dbReference type="Proteomes" id="UP001304243"/>
    </source>
</evidence>
<dbReference type="Pfam" id="PF01596">
    <property type="entry name" value="Methyltransf_3"/>
    <property type="match status" value="1"/>
</dbReference>
<dbReference type="InterPro" id="IPR029063">
    <property type="entry name" value="SAM-dependent_MTases_sf"/>
</dbReference>
<dbReference type="PROSITE" id="PS51682">
    <property type="entry name" value="SAM_OMT_I"/>
    <property type="match status" value="1"/>
</dbReference>
<dbReference type="GO" id="GO:0032259">
    <property type="term" value="P:methylation"/>
    <property type="evidence" value="ECO:0007669"/>
    <property type="project" value="UniProtKB-KW"/>
</dbReference>
<dbReference type="AlphaFoldDB" id="A0AAN7HVW1"/>